<name>A0AAU7X885_9HYPH</name>
<sequence>MSDAIANWRWRSLADGGLEHVAVKATAAGVTAEGVTIAGTGTEGYGLRTRITAEPEWAGFRGLHLTRLAGPTVALRHDGMGGWTDSEGKARKEFDGVFDLMLDGSAIWLTSMVRRAAWKAGAEKAVDVVRVAVPSLEIRRDTLKITAVEPGRLYRIVGETGEEEIALDEAGYLVGWTGRFERV</sequence>
<organism evidence="1">
    <name type="scientific">Methyloraptor flagellatus</name>
    <dbReference type="NCBI Taxonomy" id="3162530"/>
    <lineage>
        <taxon>Bacteria</taxon>
        <taxon>Pseudomonadati</taxon>
        <taxon>Pseudomonadota</taxon>
        <taxon>Alphaproteobacteria</taxon>
        <taxon>Hyphomicrobiales</taxon>
        <taxon>Ancalomicrobiaceae</taxon>
        <taxon>Methyloraptor</taxon>
    </lineage>
</organism>
<dbReference type="EMBL" id="CP158568">
    <property type="protein sequence ID" value="XBY43965.1"/>
    <property type="molecule type" value="Genomic_DNA"/>
</dbReference>
<dbReference type="AlphaFoldDB" id="A0AAU7X885"/>
<proteinExistence type="predicted"/>
<reference evidence="1" key="1">
    <citation type="submission" date="2024-06" db="EMBL/GenBank/DDBJ databases">
        <title>Methylostella associata gen. nov., sp. nov., a novel Ancalomicrobiaceae-affiliated facultatively methylotrophic bacteria that feed on methanotrophs of the genus Methylococcus.</title>
        <authorList>
            <person name="Saltykova V."/>
            <person name="Danilova O.V."/>
            <person name="Oshkin I.Y."/>
            <person name="Belova S.E."/>
            <person name="Pimenov N.V."/>
            <person name="Dedysh S.N."/>
        </authorList>
    </citation>
    <scope>NUCLEOTIDE SEQUENCE</scope>
    <source>
        <strain evidence="1">S20</strain>
    </source>
</reference>
<accession>A0AAU7X885</accession>
<dbReference type="Pfam" id="PF06475">
    <property type="entry name" value="Glycolipid_bind"/>
    <property type="match status" value="1"/>
</dbReference>
<protein>
    <submittedName>
        <fullName evidence="1">Glycolipid-binding domain-containing protein</fullName>
    </submittedName>
</protein>
<gene>
    <name evidence="1" type="ORF">ABS361_18175</name>
</gene>
<dbReference type="SUPFAM" id="SSF159275">
    <property type="entry name" value="PA1994-like"/>
    <property type="match status" value="1"/>
</dbReference>
<evidence type="ECO:0000313" key="1">
    <source>
        <dbReference type="EMBL" id="XBY43965.1"/>
    </source>
</evidence>
<dbReference type="KEGG" id="mflg:ABS361_18175"/>
<dbReference type="RefSeq" id="WP_407049061.1">
    <property type="nucleotide sequence ID" value="NZ_CP158568.1"/>
</dbReference>
<dbReference type="InterPro" id="IPR009467">
    <property type="entry name" value="Glycolipid-bd_prot_put"/>
</dbReference>